<proteinExistence type="predicted"/>
<organism evidence="1 2">
    <name type="scientific">Auriscalpium vulgare</name>
    <dbReference type="NCBI Taxonomy" id="40419"/>
    <lineage>
        <taxon>Eukaryota</taxon>
        <taxon>Fungi</taxon>
        <taxon>Dikarya</taxon>
        <taxon>Basidiomycota</taxon>
        <taxon>Agaricomycotina</taxon>
        <taxon>Agaricomycetes</taxon>
        <taxon>Russulales</taxon>
        <taxon>Auriscalpiaceae</taxon>
        <taxon>Auriscalpium</taxon>
    </lineage>
</organism>
<reference evidence="1" key="1">
    <citation type="submission" date="2021-02" db="EMBL/GenBank/DDBJ databases">
        <authorList>
            <consortium name="DOE Joint Genome Institute"/>
            <person name="Ahrendt S."/>
            <person name="Looney B.P."/>
            <person name="Miyauchi S."/>
            <person name="Morin E."/>
            <person name="Drula E."/>
            <person name="Courty P.E."/>
            <person name="Chicoki N."/>
            <person name="Fauchery L."/>
            <person name="Kohler A."/>
            <person name="Kuo A."/>
            <person name="Labutti K."/>
            <person name="Pangilinan J."/>
            <person name="Lipzen A."/>
            <person name="Riley R."/>
            <person name="Andreopoulos W."/>
            <person name="He G."/>
            <person name="Johnson J."/>
            <person name="Barry K.W."/>
            <person name="Grigoriev I.V."/>
            <person name="Nagy L."/>
            <person name="Hibbett D."/>
            <person name="Henrissat B."/>
            <person name="Matheny P.B."/>
            <person name="Labbe J."/>
            <person name="Martin F."/>
        </authorList>
    </citation>
    <scope>NUCLEOTIDE SEQUENCE</scope>
    <source>
        <strain evidence="1">FP105234-sp</strain>
    </source>
</reference>
<protein>
    <submittedName>
        <fullName evidence="1">DUF726-domain-containing protein</fullName>
    </submittedName>
</protein>
<comment type="caution">
    <text evidence="1">The sequence shown here is derived from an EMBL/GenBank/DDBJ whole genome shotgun (WGS) entry which is preliminary data.</text>
</comment>
<accession>A0ACB8SAA2</accession>
<sequence length="1051" mass="113505">MKSIEPPIESLFDADDDEGWEDMPIVREADDFAGVAGGLDDEDQKKYHYVPQAKKDLGAVGVAAGAGNATGTILDVDYEGQEWRSKVAAQNESEYTRLRMKEEEEADEVHLRTRYLFDEDQAMTPLSQMQQTKNMLTEAQRIAYVGLCALTGREMSERLKRAKSKELKPAIQNMELWALKILGRLYYHMELATAEQKMIENLSMHGVKPEDLVPSLMTTHTVANPEYDPEDAKRKAVEREEEDAAQALQVHEQGEVTEEPPPVYIETEDISQELVIEPTTPMASPSIPHSSPQSHGTPTTGLGKTFTTTSRVLEESKSTAMPGVSTSLSSADENVTLDIRWTVLCDLFLILIADSVYDARSRVLLEQVAIHLGLGWLDVVKFEQRVTEALEIQEGVENLEQREIVDGREKSGRRRRYMMMGLATLGGGLVIGLSAGLLAPVIGAGLGAAFTTIGISGTAGFLGGTAGAAVITTGGVLTGSSIAARGMAHRTQQVRTFEVLPLHNNKRVNCIVTVPGFMNGEHDDVRLPFSVLDPIVGDVFSVLWEPEMIRETGSALRILTTEVLTQIGQTVLQATVMTALMSALQWPIILTKLGYLIDNPWNNALDRAKAAGSVLADVLIKRHLGVRPVTLIGFSLGARVIFYALLEIAKQKAFGIVQDVFLMGATLTASQKTWMQVRSAASGRFVNAYARNDWVLNYLFRATSGSLSTVAGLRPVENIPGLENVDVTDKIAGHMSYRTFMPLILDQLGFPVSADHFDEPEEPDFEEDRIVVREGEEFPKKKSWFSRSNSKVPTPASTSRPPSVGPNAAASAPNPSDPTEDDLPPREVHAPTADASDAGVPRSPTADAGDIAAELPKHAGFDLAAMKAVIEDVEPGRPSAPAHMDLPPPPPFEASSALERAHSAPPAGDSPERTPTDEREVNFAGPSTSAFPAGAFSRSLSLNNIRRTDEEEEDEEEEDEPVQRAAGGPGLTFGGADGGMWEPVDDKREMFGVGNPFPPAFASTTSGALGAGASARTGFAGAAVVERDPWALPAASDAKKAGALTSNPWDS</sequence>
<gene>
    <name evidence="1" type="ORF">FA95DRAFT_1601042</name>
</gene>
<dbReference type="EMBL" id="MU275840">
    <property type="protein sequence ID" value="KAI0053398.1"/>
    <property type="molecule type" value="Genomic_DNA"/>
</dbReference>
<reference evidence="1" key="2">
    <citation type="journal article" date="2022" name="New Phytol.">
        <title>Evolutionary transition to the ectomycorrhizal habit in the genomes of a hyperdiverse lineage of mushroom-forming fungi.</title>
        <authorList>
            <person name="Looney B."/>
            <person name="Miyauchi S."/>
            <person name="Morin E."/>
            <person name="Drula E."/>
            <person name="Courty P.E."/>
            <person name="Kohler A."/>
            <person name="Kuo A."/>
            <person name="LaButti K."/>
            <person name="Pangilinan J."/>
            <person name="Lipzen A."/>
            <person name="Riley R."/>
            <person name="Andreopoulos W."/>
            <person name="He G."/>
            <person name="Johnson J."/>
            <person name="Nolan M."/>
            <person name="Tritt A."/>
            <person name="Barry K.W."/>
            <person name="Grigoriev I.V."/>
            <person name="Nagy L.G."/>
            <person name="Hibbett D."/>
            <person name="Henrissat B."/>
            <person name="Matheny P.B."/>
            <person name="Labbe J."/>
            <person name="Martin F.M."/>
        </authorList>
    </citation>
    <scope>NUCLEOTIDE SEQUENCE</scope>
    <source>
        <strain evidence="1">FP105234-sp</strain>
    </source>
</reference>
<evidence type="ECO:0000313" key="2">
    <source>
        <dbReference type="Proteomes" id="UP000814033"/>
    </source>
</evidence>
<name>A0ACB8SAA2_9AGAM</name>
<evidence type="ECO:0000313" key="1">
    <source>
        <dbReference type="EMBL" id="KAI0053398.1"/>
    </source>
</evidence>
<dbReference type="Proteomes" id="UP000814033">
    <property type="component" value="Unassembled WGS sequence"/>
</dbReference>
<keyword evidence="2" id="KW-1185">Reference proteome</keyword>